<dbReference type="AlphaFoldDB" id="T0IVR6"/>
<proteinExistence type="predicted"/>
<dbReference type="EMBL" id="ATDP01000081">
    <property type="protein sequence ID" value="EQB15925.1"/>
    <property type="molecule type" value="Genomic_DNA"/>
</dbReference>
<organism evidence="1 2">
    <name type="scientific">Sphingobium lactosutens DS20</name>
    <dbReference type="NCBI Taxonomy" id="1331060"/>
    <lineage>
        <taxon>Bacteria</taxon>
        <taxon>Pseudomonadati</taxon>
        <taxon>Pseudomonadota</taxon>
        <taxon>Alphaproteobacteria</taxon>
        <taxon>Sphingomonadales</taxon>
        <taxon>Sphingomonadaceae</taxon>
        <taxon>Sphingobium</taxon>
    </lineage>
</organism>
<accession>T0IVR6</accession>
<reference evidence="1 2" key="1">
    <citation type="journal article" date="2013" name="Genome Announc.">
        <title>Draft Genome Sequence of Sphingobium lactosutens Strain DS20T, Isolated from a Hexachlorocyclohexane Dumpsite.</title>
        <authorList>
            <person name="Kumar R."/>
            <person name="Dwivedi V."/>
            <person name="Negi V."/>
            <person name="Khurana J.P."/>
            <person name="Lal R."/>
        </authorList>
    </citation>
    <scope>NUCLEOTIDE SEQUENCE [LARGE SCALE GENOMIC DNA]</scope>
    <source>
        <strain evidence="1 2">DS20</strain>
    </source>
</reference>
<sequence>MADFCSAVDSIIESAYFDENPPLIFHGGKFHVLPMANAA</sequence>
<evidence type="ECO:0000313" key="2">
    <source>
        <dbReference type="Proteomes" id="UP000015531"/>
    </source>
</evidence>
<name>T0IVR6_9SPHN</name>
<protein>
    <submittedName>
        <fullName evidence="1">Uncharacterized protein</fullName>
    </submittedName>
</protein>
<evidence type="ECO:0000313" key="1">
    <source>
        <dbReference type="EMBL" id="EQB15925.1"/>
    </source>
</evidence>
<dbReference type="Proteomes" id="UP000015531">
    <property type="component" value="Unassembled WGS sequence"/>
</dbReference>
<keyword evidence="2" id="KW-1185">Reference proteome</keyword>
<dbReference type="PATRIC" id="fig|1331060.3.peg.1793"/>
<comment type="caution">
    <text evidence="1">The sequence shown here is derived from an EMBL/GenBank/DDBJ whole genome shotgun (WGS) entry which is preliminary data.</text>
</comment>
<gene>
    <name evidence="1" type="ORF">RLDS_09415</name>
</gene>